<dbReference type="EC" id="3.1.6.1" evidence="8"/>
<dbReference type="Gene3D" id="3.30.1120.10">
    <property type="match status" value="1"/>
</dbReference>
<keyword evidence="6" id="KW-0732">Signal</keyword>
<evidence type="ECO:0000256" key="4">
    <source>
        <dbReference type="ARBA" id="ARBA00022837"/>
    </source>
</evidence>
<dbReference type="CDD" id="cd16143">
    <property type="entry name" value="ARS_like"/>
    <property type="match status" value="1"/>
</dbReference>
<feature type="chain" id="PRO_5022140669" evidence="6">
    <location>
        <begin position="27"/>
        <end position="490"/>
    </location>
</feature>
<evidence type="ECO:0000259" key="7">
    <source>
        <dbReference type="Pfam" id="PF00884"/>
    </source>
</evidence>
<dbReference type="InterPro" id="IPR000917">
    <property type="entry name" value="Sulfatase_N"/>
</dbReference>
<proteinExistence type="inferred from homology"/>
<keyword evidence="2" id="KW-0479">Metal-binding</keyword>
<keyword evidence="9" id="KW-1185">Reference proteome</keyword>
<dbReference type="PANTHER" id="PTHR42693">
    <property type="entry name" value="ARYLSULFATASE FAMILY MEMBER"/>
    <property type="match status" value="1"/>
</dbReference>
<accession>A0A517SD22</accession>
<evidence type="ECO:0000256" key="1">
    <source>
        <dbReference type="ARBA" id="ARBA00008779"/>
    </source>
</evidence>
<protein>
    <submittedName>
        <fullName evidence="8">Arylsulfatase</fullName>
        <ecNumber evidence="8">3.1.6.1</ecNumber>
    </submittedName>
</protein>
<evidence type="ECO:0000256" key="2">
    <source>
        <dbReference type="ARBA" id="ARBA00022723"/>
    </source>
</evidence>
<organism evidence="8 9">
    <name type="scientific">Caulifigura coniformis</name>
    <dbReference type="NCBI Taxonomy" id="2527983"/>
    <lineage>
        <taxon>Bacteria</taxon>
        <taxon>Pseudomonadati</taxon>
        <taxon>Planctomycetota</taxon>
        <taxon>Planctomycetia</taxon>
        <taxon>Planctomycetales</taxon>
        <taxon>Planctomycetaceae</taxon>
        <taxon>Caulifigura</taxon>
    </lineage>
</organism>
<dbReference type="InterPro" id="IPR024607">
    <property type="entry name" value="Sulfatase_CS"/>
</dbReference>
<evidence type="ECO:0000313" key="9">
    <source>
        <dbReference type="Proteomes" id="UP000315700"/>
    </source>
</evidence>
<dbReference type="PROSITE" id="PS00523">
    <property type="entry name" value="SULFATASE_1"/>
    <property type="match status" value="1"/>
</dbReference>
<sequence precursor="true">MRSRTSASLLALIVIVLQAIAARAIAAEKPNIIYIIADDLGYGDVQCLNPERGMIATPHLDRLASQGMTFTDSHSGSAVCTPTRYGLLTGRYAWRTRLQQGVLDGGDDEPLIVSERLTVPQLLKQHGYTTACLGKWHLGYLSERPADAGSSPARGKKAKAAENTPPVGSKIVGGPTTRGFDLFWGCSNARTMKALVENDRVIESLEPVDMLPRLAARAVQYIDDRAADSRAGTPFFLYLPLTSPHTPIVPAPEWQGKSPLGSYADFVMQTDAVVGQVLTALDDAGLADSTLVVFTSDNGCSPAAKTNQLEQAGHFASAGFRGYKADIWEGGHRVPFFVRWPGRIAAGSRSDQLICHSDLMATCAELIGATLPPEAGEDSVSILPVLLGKATAPVHEAVVHHSISGRFAIRQGSWKLCLCAGSGGWSKGGDAESPQLYRLDTDPGEQHNVEAANPDVVMRLTKLLEDYRARGRSTPGPDRTNDVPIELFKP</sequence>
<dbReference type="AlphaFoldDB" id="A0A517SD22"/>
<keyword evidence="3 8" id="KW-0378">Hydrolase</keyword>
<evidence type="ECO:0000256" key="3">
    <source>
        <dbReference type="ARBA" id="ARBA00022801"/>
    </source>
</evidence>
<feature type="domain" description="Sulfatase N-terminal" evidence="7">
    <location>
        <begin position="30"/>
        <end position="368"/>
    </location>
</feature>
<dbReference type="EMBL" id="CP036271">
    <property type="protein sequence ID" value="QDT54023.1"/>
    <property type="molecule type" value="Genomic_DNA"/>
</dbReference>
<feature type="region of interest" description="Disordered" evidence="5">
    <location>
        <begin position="147"/>
        <end position="171"/>
    </location>
</feature>
<name>A0A517SD22_9PLAN</name>
<evidence type="ECO:0000256" key="5">
    <source>
        <dbReference type="SAM" id="MobiDB-lite"/>
    </source>
</evidence>
<dbReference type="SUPFAM" id="SSF53649">
    <property type="entry name" value="Alkaline phosphatase-like"/>
    <property type="match status" value="1"/>
</dbReference>
<evidence type="ECO:0000256" key="6">
    <source>
        <dbReference type="SAM" id="SignalP"/>
    </source>
</evidence>
<dbReference type="InterPro" id="IPR050738">
    <property type="entry name" value="Sulfatase"/>
</dbReference>
<gene>
    <name evidence="8" type="primary">atsA_14</name>
    <name evidence="8" type="ORF">Pan44_20500</name>
</gene>
<dbReference type="PANTHER" id="PTHR42693:SF53">
    <property type="entry name" value="ENDO-4-O-SULFATASE"/>
    <property type="match status" value="1"/>
</dbReference>
<feature type="region of interest" description="Disordered" evidence="5">
    <location>
        <begin position="468"/>
        <end position="490"/>
    </location>
</feature>
<dbReference type="RefSeq" id="WP_197453990.1">
    <property type="nucleotide sequence ID" value="NZ_CP036271.1"/>
</dbReference>
<feature type="signal peptide" evidence="6">
    <location>
        <begin position="1"/>
        <end position="26"/>
    </location>
</feature>
<dbReference type="InParanoid" id="A0A517SD22"/>
<dbReference type="Proteomes" id="UP000315700">
    <property type="component" value="Chromosome"/>
</dbReference>
<dbReference type="GO" id="GO:0004065">
    <property type="term" value="F:arylsulfatase activity"/>
    <property type="evidence" value="ECO:0007669"/>
    <property type="project" value="UniProtKB-EC"/>
</dbReference>
<reference evidence="8 9" key="1">
    <citation type="submission" date="2019-02" db="EMBL/GenBank/DDBJ databases">
        <title>Deep-cultivation of Planctomycetes and their phenomic and genomic characterization uncovers novel biology.</title>
        <authorList>
            <person name="Wiegand S."/>
            <person name="Jogler M."/>
            <person name="Boedeker C."/>
            <person name="Pinto D."/>
            <person name="Vollmers J."/>
            <person name="Rivas-Marin E."/>
            <person name="Kohn T."/>
            <person name="Peeters S.H."/>
            <person name="Heuer A."/>
            <person name="Rast P."/>
            <person name="Oberbeckmann S."/>
            <person name="Bunk B."/>
            <person name="Jeske O."/>
            <person name="Meyerdierks A."/>
            <person name="Storesund J.E."/>
            <person name="Kallscheuer N."/>
            <person name="Luecker S."/>
            <person name="Lage O.M."/>
            <person name="Pohl T."/>
            <person name="Merkel B.J."/>
            <person name="Hornburger P."/>
            <person name="Mueller R.-W."/>
            <person name="Bruemmer F."/>
            <person name="Labrenz M."/>
            <person name="Spormann A.M."/>
            <person name="Op den Camp H."/>
            <person name="Overmann J."/>
            <person name="Amann R."/>
            <person name="Jetten M.S.M."/>
            <person name="Mascher T."/>
            <person name="Medema M.H."/>
            <person name="Devos D.P."/>
            <person name="Kaster A.-K."/>
            <person name="Ovreas L."/>
            <person name="Rohde M."/>
            <person name="Galperin M.Y."/>
            <person name="Jogler C."/>
        </authorList>
    </citation>
    <scope>NUCLEOTIDE SEQUENCE [LARGE SCALE GENOMIC DNA]</scope>
    <source>
        <strain evidence="8 9">Pan44</strain>
    </source>
</reference>
<dbReference type="Pfam" id="PF00884">
    <property type="entry name" value="Sulfatase"/>
    <property type="match status" value="1"/>
</dbReference>
<keyword evidence="4" id="KW-0106">Calcium</keyword>
<comment type="similarity">
    <text evidence="1">Belongs to the sulfatase family.</text>
</comment>
<evidence type="ECO:0000313" key="8">
    <source>
        <dbReference type="EMBL" id="QDT54023.1"/>
    </source>
</evidence>
<dbReference type="Gene3D" id="3.40.720.10">
    <property type="entry name" value="Alkaline Phosphatase, subunit A"/>
    <property type="match status" value="1"/>
</dbReference>
<dbReference type="InterPro" id="IPR017850">
    <property type="entry name" value="Alkaline_phosphatase_core_sf"/>
</dbReference>
<dbReference type="KEGG" id="ccos:Pan44_20500"/>
<dbReference type="GO" id="GO:0046872">
    <property type="term" value="F:metal ion binding"/>
    <property type="evidence" value="ECO:0007669"/>
    <property type="project" value="UniProtKB-KW"/>
</dbReference>